<protein>
    <submittedName>
        <fullName evidence="2">Uncharacterized protein</fullName>
    </submittedName>
</protein>
<feature type="region of interest" description="Disordered" evidence="1">
    <location>
        <begin position="1"/>
        <end position="21"/>
    </location>
</feature>
<dbReference type="AlphaFoldDB" id="A0A0M0FBJ4"/>
<comment type="caution">
    <text evidence="2">The sequence shown here is derived from an EMBL/GenBank/DDBJ whole genome shotgun (WGS) entry which is preliminary data.</text>
</comment>
<sequence length="52" mass="5516">MPQWSTNVALDPDDGPVDEIDGWSPVSPCTFDLAVVGTAANRTLAVLDVDED</sequence>
<keyword evidence="3" id="KW-1185">Reference proteome</keyword>
<dbReference type="RefSeq" id="WP_186008816.1">
    <property type="nucleotide sequence ID" value="NZ_KQ435288.1"/>
</dbReference>
<evidence type="ECO:0000313" key="3">
    <source>
        <dbReference type="Proteomes" id="UP000037387"/>
    </source>
</evidence>
<reference evidence="2 3" key="1">
    <citation type="journal article" date="2015" name="Sci. Rep.">
        <title>Functional and structural properties of a novel cellulosome-like multienzyme complex: efficient glycoside hydrolysis of water-insoluble 7-xylosyl-10-deacetylpaclitaxel.</title>
        <authorList>
            <person name="Dou T.Y."/>
            <person name="Luan H.W."/>
            <person name="Ge G.B."/>
            <person name="Dong M.M."/>
            <person name="Zou H.F."/>
            <person name="He Y.Q."/>
            <person name="Cui P."/>
            <person name="Wang J.Y."/>
            <person name="Hao D.C."/>
            <person name="Yang S.L."/>
            <person name="Yang L."/>
        </authorList>
    </citation>
    <scope>NUCLEOTIDE SEQUENCE [LARGE SCALE GENOMIC DNA]</scope>
    <source>
        <strain evidence="2 3">F16</strain>
    </source>
</reference>
<gene>
    <name evidence="2" type="ORF">M768_02215</name>
</gene>
<evidence type="ECO:0000313" key="2">
    <source>
        <dbReference type="EMBL" id="KON74772.1"/>
    </source>
</evidence>
<dbReference type="EMBL" id="ATNL01000006">
    <property type="protein sequence ID" value="KON74772.1"/>
    <property type="molecule type" value="Genomic_DNA"/>
</dbReference>
<feature type="compositionally biased region" description="Acidic residues" evidence="1">
    <location>
        <begin position="11"/>
        <end position="21"/>
    </location>
</feature>
<name>A0A0M0FBJ4_CELCE</name>
<dbReference type="Proteomes" id="UP000037387">
    <property type="component" value="Unassembled WGS sequence"/>
</dbReference>
<proteinExistence type="predicted"/>
<dbReference type="PATRIC" id="fig|1350482.3.peg.427"/>
<evidence type="ECO:0000256" key="1">
    <source>
        <dbReference type="SAM" id="MobiDB-lite"/>
    </source>
</evidence>
<accession>A0A0M0FBJ4</accession>
<organism evidence="2 3">
    <name type="scientific">Cellulosimicrobium cellulans F16</name>
    <dbReference type="NCBI Taxonomy" id="1350482"/>
    <lineage>
        <taxon>Bacteria</taxon>
        <taxon>Bacillati</taxon>
        <taxon>Actinomycetota</taxon>
        <taxon>Actinomycetes</taxon>
        <taxon>Micrococcales</taxon>
        <taxon>Promicromonosporaceae</taxon>
        <taxon>Cellulosimicrobium</taxon>
    </lineage>
</organism>